<dbReference type="PANTHER" id="PTHR47977">
    <property type="entry name" value="RAS-RELATED PROTEIN RAB"/>
    <property type="match status" value="1"/>
</dbReference>
<evidence type="ECO:0000259" key="6">
    <source>
        <dbReference type="PROSITE" id="PS50181"/>
    </source>
</evidence>
<evidence type="ECO:0000313" key="8">
    <source>
        <dbReference type="Proteomes" id="UP000011083"/>
    </source>
</evidence>
<evidence type="ECO:0000313" key="7">
    <source>
        <dbReference type="EMBL" id="ELR17125.1"/>
    </source>
</evidence>
<dbReference type="Gene3D" id="1.25.40.20">
    <property type="entry name" value="Ankyrin repeat-containing domain"/>
    <property type="match status" value="2"/>
</dbReference>
<keyword evidence="5" id="KW-0040">ANK repeat</keyword>
<dbReference type="InterPro" id="IPR002110">
    <property type="entry name" value="Ankyrin_rpt"/>
</dbReference>
<dbReference type="Gene3D" id="3.40.50.300">
    <property type="entry name" value="P-loop containing nucleotide triphosphate hydrolases"/>
    <property type="match status" value="1"/>
</dbReference>
<evidence type="ECO:0000256" key="4">
    <source>
        <dbReference type="ARBA" id="ARBA00023288"/>
    </source>
</evidence>
<dbReference type="InterPro" id="IPR036770">
    <property type="entry name" value="Ankyrin_rpt-contain_sf"/>
</dbReference>
<dbReference type="OrthoDB" id="27590at2759"/>
<dbReference type="Pfam" id="PF12937">
    <property type="entry name" value="F-box-like"/>
    <property type="match status" value="1"/>
</dbReference>
<dbReference type="SMART" id="SM00256">
    <property type="entry name" value="FBOX"/>
    <property type="match status" value="1"/>
</dbReference>
<dbReference type="SMART" id="SM00175">
    <property type="entry name" value="RAB"/>
    <property type="match status" value="1"/>
</dbReference>
<evidence type="ECO:0000256" key="2">
    <source>
        <dbReference type="ARBA" id="ARBA00022741"/>
    </source>
</evidence>
<feature type="domain" description="F-box" evidence="6">
    <location>
        <begin position="169"/>
        <end position="216"/>
    </location>
</feature>
<keyword evidence="3" id="KW-0342">GTP-binding</keyword>
<keyword evidence="4" id="KW-0449">Lipoprotein</keyword>
<organism evidence="7 8">
    <name type="scientific">Acanthamoeba castellanii (strain ATCC 30010 / Neff)</name>
    <dbReference type="NCBI Taxonomy" id="1257118"/>
    <lineage>
        <taxon>Eukaryota</taxon>
        <taxon>Amoebozoa</taxon>
        <taxon>Discosea</taxon>
        <taxon>Longamoebia</taxon>
        <taxon>Centramoebida</taxon>
        <taxon>Acanthamoebidae</taxon>
        <taxon>Acanthamoeba</taxon>
    </lineage>
</organism>
<dbReference type="InterPro" id="IPR050227">
    <property type="entry name" value="Rab"/>
</dbReference>
<comment type="similarity">
    <text evidence="1">Belongs to the small GTPase superfamily. Rab family.</text>
</comment>
<reference evidence="7 8" key="1">
    <citation type="journal article" date="2013" name="Genome Biol.">
        <title>Genome of Acanthamoeba castellanii highlights extensive lateral gene transfer and early evolution of tyrosine kinase signaling.</title>
        <authorList>
            <person name="Clarke M."/>
            <person name="Lohan A.J."/>
            <person name="Liu B."/>
            <person name="Lagkouvardos I."/>
            <person name="Roy S."/>
            <person name="Zafar N."/>
            <person name="Bertelli C."/>
            <person name="Schilde C."/>
            <person name="Kianianmomeni A."/>
            <person name="Burglin T.R."/>
            <person name="Frech C."/>
            <person name="Turcotte B."/>
            <person name="Kopec K.O."/>
            <person name="Synnott J.M."/>
            <person name="Choo C."/>
            <person name="Paponov I."/>
            <person name="Finkler A."/>
            <person name="Soon Heng Tan C."/>
            <person name="Hutchins A.P."/>
            <person name="Weinmeier T."/>
            <person name="Rattei T."/>
            <person name="Chu J.S."/>
            <person name="Gimenez G."/>
            <person name="Irimia M."/>
            <person name="Rigden D.J."/>
            <person name="Fitzpatrick D.A."/>
            <person name="Lorenzo-Morales J."/>
            <person name="Bateman A."/>
            <person name="Chiu C.H."/>
            <person name="Tang P."/>
            <person name="Hegemann P."/>
            <person name="Fromm H."/>
            <person name="Raoult D."/>
            <person name="Greub G."/>
            <person name="Miranda-Saavedra D."/>
            <person name="Chen N."/>
            <person name="Nash P."/>
            <person name="Ginger M.L."/>
            <person name="Horn M."/>
            <person name="Schaap P."/>
            <person name="Caler L."/>
            <person name="Loftus B."/>
        </authorList>
    </citation>
    <scope>NUCLEOTIDE SEQUENCE [LARGE SCALE GENOMIC DNA]</scope>
    <source>
        <strain evidence="7 8">Neff</strain>
    </source>
</reference>
<dbReference type="Pfam" id="PF12796">
    <property type="entry name" value="Ank_2"/>
    <property type="match status" value="1"/>
</dbReference>
<dbReference type="SUPFAM" id="SSF52540">
    <property type="entry name" value="P-loop containing nucleoside triphosphate hydrolases"/>
    <property type="match status" value="1"/>
</dbReference>
<evidence type="ECO:0000256" key="1">
    <source>
        <dbReference type="ARBA" id="ARBA00006270"/>
    </source>
</evidence>
<feature type="repeat" description="ANK" evidence="5">
    <location>
        <begin position="108"/>
        <end position="140"/>
    </location>
</feature>
<dbReference type="InterPro" id="IPR005225">
    <property type="entry name" value="Small_GTP-bd"/>
</dbReference>
<dbReference type="GeneID" id="14918470"/>
<sequence>MVKLLLAAGADPHGVTESDRMNALHVLAEQDHRNPAWQDTKGGKEGEDASVAYSPIFEMLVKAGADPNATNAMGEGVLHLLCLRGHTEAVRWLLSRKLFSDINATNAHGDTALHYASRKGHRQIVDLLLAHGASPAHQSEFGTPPQVAGEFQQKDVASLLSGLARDQDAVGIWSLPPEVLVHLLSYLGTAEDLCAVSMACRAFAVVGRDESLWRPLGHPSWEQHHARTEEGWKGAYMTWLRAAAKRYRNKNASRFVHAPVAQEGQPAPTYSCIVKILLAGDHGVGKSSLLLRYADNTFSDQHISTIGVDFKIHMCDVSGELIKAQIWDTAGPERFRTITASYYRGANAIAIPYDITDRGSFEGVFRWWEEKQKYAHENAAVMLVGCKRDLADQRVVTEEEGRAAELGVLFAECSAKTGEGVRNAFDLLVEHVAGGWRTVGGMETPAYVPAEATFALYCGPAGAGADASPLQKAKKEAKCCLQ</sequence>
<dbReference type="VEuPathDB" id="AmoebaDB:ACA1_057810"/>
<accession>L8GVW1</accession>
<dbReference type="SMART" id="SM00173">
    <property type="entry name" value="RAS"/>
    <property type="match status" value="1"/>
</dbReference>
<keyword evidence="8" id="KW-1185">Reference proteome</keyword>
<dbReference type="SMART" id="SM00174">
    <property type="entry name" value="RHO"/>
    <property type="match status" value="1"/>
</dbReference>
<dbReference type="PRINTS" id="PR00449">
    <property type="entry name" value="RASTRNSFRMNG"/>
</dbReference>
<dbReference type="Proteomes" id="UP000011083">
    <property type="component" value="Unassembled WGS sequence"/>
</dbReference>
<dbReference type="NCBIfam" id="TIGR00231">
    <property type="entry name" value="small_GTP"/>
    <property type="match status" value="1"/>
</dbReference>
<dbReference type="SUPFAM" id="SSF81383">
    <property type="entry name" value="F-box domain"/>
    <property type="match status" value="1"/>
</dbReference>
<dbReference type="GO" id="GO:0005525">
    <property type="term" value="F:GTP binding"/>
    <property type="evidence" value="ECO:0007669"/>
    <property type="project" value="UniProtKB-KW"/>
</dbReference>
<dbReference type="PROSITE" id="PS51421">
    <property type="entry name" value="RAS"/>
    <property type="match status" value="1"/>
</dbReference>
<dbReference type="InterPro" id="IPR001806">
    <property type="entry name" value="Small_GTPase"/>
</dbReference>
<dbReference type="FunFam" id="3.40.50.300:FF:001447">
    <property type="entry name" value="Ras-related protein Rab-1B"/>
    <property type="match status" value="1"/>
</dbReference>
<dbReference type="Gene3D" id="1.20.1280.50">
    <property type="match status" value="1"/>
</dbReference>
<evidence type="ECO:0000256" key="3">
    <source>
        <dbReference type="ARBA" id="ARBA00023134"/>
    </source>
</evidence>
<dbReference type="SMART" id="SM00176">
    <property type="entry name" value="RAN"/>
    <property type="match status" value="1"/>
</dbReference>
<evidence type="ECO:0000256" key="5">
    <source>
        <dbReference type="PROSITE-ProRule" id="PRU00023"/>
    </source>
</evidence>
<dbReference type="KEGG" id="acan:ACA1_057810"/>
<keyword evidence="2" id="KW-0547">Nucleotide-binding</keyword>
<dbReference type="InterPro" id="IPR036047">
    <property type="entry name" value="F-box-like_dom_sf"/>
</dbReference>
<dbReference type="PROSITE" id="PS50088">
    <property type="entry name" value="ANK_REPEAT"/>
    <property type="match status" value="1"/>
</dbReference>
<dbReference type="CDD" id="cd00154">
    <property type="entry name" value="Rab"/>
    <property type="match status" value="1"/>
</dbReference>
<dbReference type="SMART" id="SM00248">
    <property type="entry name" value="ANK"/>
    <property type="match status" value="3"/>
</dbReference>
<dbReference type="Pfam" id="PF00071">
    <property type="entry name" value="Ras"/>
    <property type="match status" value="1"/>
</dbReference>
<dbReference type="GO" id="GO:0003924">
    <property type="term" value="F:GTPase activity"/>
    <property type="evidence" value="ECO:0007669"/>
    <property type="project" value="InterPro"/>
</dbReference>
<dbReference type="EMBL" id="KB007974">
    <property type="protein sequence ID" value="ELR17125.1"/>
    <property type="molecule type" value="Genomic_DNA"/>
</dbReference>
<name>L8GVW1_ACACF</name>
<protein>
    <submittedName>
        <fullName evidence="7">Ras subfamily protein</fullName>
    </submittedName>
</protein>
<dbReference type="RefSeq" id="XP_004339138.1">
    <property type="nucleotide sequence ID" value="XM_004339090.1"/>
</dbReference>
<dbReference type="AlphaFoldDB" id="L8GVW1"/>
<dbReference type="STRING" id="1257118.L8GVW1"/>
<dbReference type="SUPFAM" id="SSF48403">
    <property type="entry name" value="Ankyrin repeat"/>
    <property type="match status" value="1"/>
</dbReference>
<dbReference type="InterPro" id="IPR027417">
    <property type="entry name" value="P-loop_NTPase"/>
</dbReference>
<gene>
    <name evidence="7" type="ORF">ACA1_057810</name>
</gene>
<dbReference type="InterPro" id="IPR001810">
    <property type="entry name" value="F-box_dom"/>
</dbReference>
<proteinExistence type="inferred from homology"/>
<dbReference type="PROSITE" id="PS50181">
    <property type="entry name" value="FBOX"/>
    <property type="match status" value="1"/>
</dbReference>
<dbReference type="PROSITE" id="PS50297">
    <property type="entry name" value="ANK_REP_REGION"/>
    <property type="match status" value="1"/>
</dbReference>
<dbReference type="PROSITE" id="PS51419">
    <property type="entry name" value="RAB"/>
    <property type="match status" value="1"/>
</dbReference>